<dbReference type="PRINTS" id="PR00404">
    <property type="entry name" value="MADSDOMAIN"/>
</dbReference>
<dbReference type="InterPro" id="IPR033896">
    <property type="entry name" value="MEF2-like_N"/>
</dbReference>
<evidence type="ECO:0000256" key="5">
    <source>
        <dbReference type="ARBA" id="ARBA00023242"/>
    </source>
</evidence>
<dbReference type="GO" id="GO:0000981">
    <property type="term" value="F:DNA-binding transcription factor activity, RNA polymerase II-specific"/>
    <property type="evidence" value="ECO:0007669"/>
    <property type="project" value="TreeGrafter"/>
</dbReference>
<dbReference type="CDD" id="cd00265">
    <property type="entry name" value="MADS_MEF2_like"/>
    <property type="match status" value="1"/>
</dbReference>
<evidence type="ECO:0000256" key="1">
    <source>
        <dbReference type="ARBA" id="ARBA00004123"/>
    </source>
</evidence>
<dbReference type="GO" id="GO:0000978">
    <property type="term" value="F:RNA polymerase II cis-regulatory region sequence-specific DNA binding"/>
    <property type="evidence" value="ECO:0007669"/>
    <property type="project" value="TreeGrafter"/>
</dbReference>
<keyword evidence="6" id="KW-0175">Coiled coil</keyword>
<feature type="coiled-coil region" evidence="6">
    <location>
        <begin position="152"/>
        <end position="179"/>
    </location>
</feature>
<evidence type="ECO:0000259" key="7">
    <source>
        <dbReference type="PROSITE" id="PS50066"/>
    </source>
</evidence>
<dbReference type="Pfam" id="PF00319">
    <property type="entry name" value="SRF-TF"/>
    <property type="match status" value="1"/>
</dbReference>
<dbReference type="GO" id="GO:0046983">
    <property type="term" value="F:protein dimerization activity"/>
    <property type="evidence" value="ECO:0007669"/>
    <property type="project" value="InterPro"/>
</dbReference>
<proteinExistence type="evidence at transcript level"/>
<reference evidence="8" key="1">
    <citation type="journal article" date="2024" name="Front. Plant Sci.">
        <title>Genome-wide analysis of the MADS-box gene family of sea buckthorn (Hippophae rhamnoides ssp. sinensis) and their potential role in floral organ development.</title>
        <authorList>
            <person name="Zhao J."/>
            <person name="Xu Y."/>
            <person name="Zhang Z."/>
            <person name="Zhao M."/>
            <person name="Li K."/>
            <person name="Wang F."/>
            <person name="Sun K."/>
        </authorList>
    </citation>
    <scope>NUCLEOTIDE SEQUENCE</scope>
</reference>
<keyword evidence="3" id="KW-0238">DNA-binding</keyword>
<comment type="subcellular location">
    <subcellularLocation>
        <location evidence="1">Nucleus</location>
    </subcellularLocation>
</comment>
<evidence type="ECO:0000313" key="8">
    <source>
        <dbReference type="EMBL" id="XBP28274.1"/>
    </source>
</evidence>
<dbReference type="GO" id="GO:0005634">
    <property type="term" value="C:nucleus"/>
    <property type="evidence" value="ECO:0007669"/>
    <property type="project" value="UniProtKB-SubCell"/>
</dbReference>
<dbReference type="PANTHER" id="PTHR11945">
    <property type="entry name" value="MADS BOX PROTEIN"/>
    <property type="match status" value="1"/>
</dbReference>
<keyword evidence="5" id="KW-0539">Nucleus</keyword>
<dbReference type="AlphaFoldDB" id="A0AAU7LL12"/>
<evidence type="ECO:0000256" key="6">
    <source>
        <dbReference type="SAM" id="Coils"/>
    </source>
</evidence>
<dbReference type="InterPro" id="IPR002100">
    <property type="entry name" value="TF_MADSbox"/>
</dbReference>
<reference evidence="8" key="2">
    <citation type="submission" date="2024-02" db="EMBL/GenBank/DDBJ databases">
        <authorList>
            <person name="Xu Y."/>
            <person name="Zhao J."/>
        </authorList>
    </citation>
    <scope>NUCLEOTIDE SEQUENCE</scope>
</reference>
<accession>A0AAU7LL12</accession>
<dbReference type="InterPro" id="IPR036879">
    <property type="entry name" value="TF_MADSbox_sf"/>
</dbReference>
<organism evidence="8">
    <name type="scientific">Hippophae rhamnoides</name>
    <name type="common">sea-buckthorn</name>
    <dbReference type="NCBI Taxonomy" id="193516"/>
    <lineage>
        <taxon>Eukaryota</taxon>
        <taxon>Viridiplantae</taxon>
        <taxon>Streptophyta</taxon>
        <taxon>Embryophyta</taxon>
        <taxon>Tracheophyta</taxon>
        <taxon>Spermatophyta</taxon>
        <taxon>Magnoliopsida</taxon>
        <taxon>eudicotyledons</taxon>
        <taxon>Gunneridae</taxon>
        <taxon>Pentapetalae</taxon>
        <taxon>rosids</taxon>
        <taxon>fabids</taxon>
        <taxon>Rosales</taxon>
        <taxon>Elaeagnaceae</taxon>
        <taxon>Hippophae</taxon>
    </lineage>
</organism>
<dbReference type="GO" id="GO:0045944">
    <property type="term" value="P:positive regulation of transcription by RNA polymerase II"/>
    <property type="evidence" value="ECO:0007669"/>
    <property type="project" value="InterPro"/>
</dbReference>
<keyword evidence="4" id="KW-0804">Transcription</keyword>
<evidence type="ECO:0000256" key="3">
    <source>
        <dbReference type="ARBA" id="ARBA00023125"/>
    </source>
</evidence>
<protein>
    <submittedName>
        <fullName evidence="8">MADS79</fullName>
    </submittedName>
</protein>
<dbReference type="EMBL" id="PP400914">
    <property type="protein sequence ID" value="XBP28274.1"/>
    <property type="molecule type" value="mRNA"/>
</dbReference>
<dbReference type="PANTHER" id="PTHR11945:SF229">
    <property type="entry name" value="AGAMOUS-LIKE 55-RELATED"/>
    <property type="match status" value="1"/>
</dbReference>
<evidence type="ECO:0000256" key="2">
    <source>
        <dbReference type="ARBA" id="ARBA00023015"/>
    </source>
</evidence>
<dbReference type="Gene3D" id="3.40.1810.10">
    <property type="entry name" value="Transcription factor, MADS-box"/>
    <property type="match status" value="1"/>
</dbReference>
<dbReference type="PROSITE" id="PS50066">
    <property type="entry name" value="MADS_BOX_2"/>
    <property type="match status" value="1"/>
</dbReference>
<dbReference type="FunFam" id="3.40.1810.10:FF:000006">
    <property type="entry name" value="Agamous-like MADS-box protein AGL62"/>
    <property type="match status" value="1"/>
</dbReference>
<feature type="coiled-coil region" evidence="6">
    <location>
        <begin position="101"/>
        <end position="128"/>
    </location>
</feature>
<keyword evidence="2" id="KW-0805">Transcription regulation</keyword>
<name>A0AAU7LL12_9ROSA</name>
<gene>
    <name evidence="8" type="primary">MADS79</name>
</gene>
<evidence type="ECO:0000256" key="4">
    <source>
        <dbReference type="ARBA" id="ARBA00023163"/>
    </source>
</evidence>
<dbReference type="SMART" id="SM00432">
    <property type="entry name" value="MADS"/>
    <property type="match status" value="1"/>
</dbReference>
<dbReference type="SUPFAM" id="SSF55455">
    <property type="entry name" value="SRF-like"/>
    <property type="match status" value="1"/>
</dbReference>
<feature type="domain" description="MADS-box" evidence="7">
    <location>
        <begin position="1"/>
        <end position="61"/>
    </location>
</feature>
<sequence>MGRRKIEMKMVSDNNSRQVTFSKRRTGLFKKANELATMCGAEVAIVVFSPGGKPFSFGHPDVDSIANRFQNHQDHYSSSSSSKLVNKFLINSGVGSSNSRNVRVEKLNQQLNELLKQLQAEKKRGELIDKEIEKSKSGFLKLKAINPSSNIDELNMRELQKLKKSLEELKEKVNVKTSEIEASSSLLLLSKKQLAVQRNKFRDETLQQMGLLLKNAARY</sequence>